<evidence type="ECO:0000313" key="2">
    <source>
        <dbReference type="EMBL" id="NMQ18865.1"/>
    </source>
</evidence>
<keyword evidence="1" id="KW-0812">Transmembrane</keyword>
<evidence type="ECO:0000313" key="3">
    <source>
        <dbReference type="Proteomes" id="UP000760480"/>
    </source>
</evidence>
<evidence type="ECO:0000256" key="1">
    <source>
        <dbReference type="SAM" id="Phobius"/>
    </source>
</evidence>
<feature type="transmembrane region" description="Helical" evidence="1">
    <location>
        <begin position="35"/>
        <end position="53"/>
    </location>
</feature>
<keyword evidence="1" id="KW-0472">Membrane</keyword>
<organism evidence="2 3">
    <name type="scientific">Candidatus Competibacter phosphatis</name>
    <dbReference type="NCBI Taxonomy" id="221280"/>
    <lineage>
        <taxon>Bacteria</taxon>
        <taxon>Pseudomonadati</taxon>
        <taxon>Pseudomonadota</taxon>
        <taxon>Gammaproteobacteria</taxon>
        <taxon>Candidatus Competibacteraceae</taxon>
        <taxon>Candidatus Competibacter</taxon>
    </lineage>
</organism>
<dbReference type="EMBL" id="SPMZ01000016">
    <property type="protein sequence ID" value="NMQ18865.1"/>
    <property type="molecule type" value="Genomic_DNA"/>
</dbReference>
<sequence length="75" mass="8299">MLPNLDPDGANTLFWNFALTSALFLARQAGMATAATAPDFDFLFLGAVFWAVLRHTHRDKLVRSKGSIAMRQSDD</sequence>
<gene>
    <name evidence="2" type="ORF">E4P82_06375</name>
</gene>
<comment type="caution">
    <text evidence="2">The sequence shown here is derived from an EMBL/GenBank/DDBJ whole genome shotgun (WGS) entry which is preliminary data.</text>
</comment>
<accession>A0ABX1THL2</accession>
<protein>
    <submittedName>
        <fullName evidence="2">Uncharacterized protein</fullName>
    </submittedName>
</protein>
<dbReference type="Proteomes" id="UP000760480">
    <property type="component" value="Unassembled WGS sequence"/>
</dbReference>
<proteinExistence type="predicted"/>
<dbReference type="RefSeq" id="WP_169248117.1">
    <property type="nucleotide sequence ID" value="NZ_SPMZ01000016.1"/>
</dbReference>
<keyword evidence="3" id="KW-1185">Reference proteome</keyword>
<name>A0ABX1THL2_9GAMM</name>
<reference evidence="2 3" key="1">
    <citation type="submission" date="2019-03" db="EMBL/GenBank/DDBJ databases">
        <title>Metabolic reconstructions from genomes of highly enriched 'Candidatus Accumulibacter' and 'Candidatus Competibacter' bioreactor populations.</title>
        <authorList>
            <person name="Annavajhala M.K."/>
            <person name="Welles L."/>
            <person name="Abbas B."/>
            <person name="Sorokin D."/>
            <person name="Park H."/>
            <person name="Van Loosdrecht M."/>
            <person name="Chandran K."/>
        </authorList>
    </citation>
    <scope>NUCLEOTIDE SEQUENCE [LARGE SCALE GENOMIC DNA]</scope>
    <source>
        <strain evidence="2 3">SBR_G</strain>
    </source>
</reference>
<keyword evidence="1" id="KW-1133">Transmembrane helix</keyword>